<gene>
    <name evidence="2" type="ORF">METZ01_LOCUS272446</name>
</gene>
<dbReference type="EMBL" id="UINC01078477">
    <property type="protein sequence ID" value="SVC19592.1"/>
    <property type="molecule type" value="Genomic_DNA"/>
</dbReference>
<accession>A0A382K869</accession>
<feature type="compositionally biased region" description="Basic residues" evidence="1">
    <location>
        <begin position="137"/>
        <end position="146"/>
    </location>
</feature>
<organism evidence="2">
    <name type="scientific">marine metagenome</name>
    <dbReference type="NCBI Taxonomy" id="408172"/>
    <lineage>
        <taxon>unclassified sequences</taxon>
        <taxon>metagenomes</taxon>
        <taxon>ecological metagenomes</taxon>
    </lineage>
</organism>
<evidence type="ECO:0000256" key="1">
    <source>
        <dbReference type="SAM" id="MobiDB-lite"/>
    </source>
</evidence>
<protein>
    <submittedName>
        <fullName evidence="2">Uncharacterized protein</fullName>
    </submittedName>
</protein>
<proteinExistence type="predicted"/>
<sequence length="146" mass="16428">MAQDKNGEDKPKMDPQKQYLIEQFGNLMEKVGEGYGGPLQEELIRRLEQTVADYDEEVNEMMESLKENSVKRHEKLKEIWVQPDDDGVSNGDSDASVQDGPAVDDASEWEKRLEGQEAGDSGSGNENPDEKEEAPKKKGLFGRKKK</sequence>
<feature type="region of interest" description="Disordered" evidence="1">
    <location>
        <begin position="76"/>
        <end position="146"/>
    </location>
</feature>
<evidence type="ECO:0000313" key="2">
    <source>
        <dbReference type="EMBL" id="SVC19592.1"/>
    </source>
</evidence>
<dbReference type="AlphaFoldDB" id="A0A382K869"/>
<name>A0A382K869_9ZZZZ</name>
<reference evidence="2" key="1">
    <citation type="submission" date="2018-05" db="EMBL/GenBank/DDBJ databases">
        <authorList>
            <person name="Lanie J.A."/>
            <person name="Ng W.-L."/>
            <person name="Kazmierczak K.M."/>
            <person name="Andrzejewski T.M."/>
            <person name="Davidsen T.M."/>
            <person name="Wayne K.J."/>
            <person name="Tettelin H."/>
            <person name="Glass J.I."/>
            <person name="Rusch D."/>
            <person name="Podicherti R."/>
            <person name="Tsui H.-C.T."/>
            <person name="Winkler M.E."/>
        </authorList>
    </citation>
    <scope>NUCLEOTIDE SEQUENCE</scope>
</reference>